<gene>
    <name evidence="1" type="ORF">PF011_g25674</name>
</gene>
<dbReference type="Proteomes" id="UP000460718">
    <property type="component" value="Unassembled WGS sequence"/>
</dbReference>
<name>A0A6A3HX27_9STRA</name>
<comment type="caution">
    <text evidence="1">The sequence shown here is derived from an EMBL/GenBank/DDBJ whole genome shotgun (WGS) entry which is preliminary data.</text>
</comment>
<evidence type="ECO:0000313" key="2">
    <source>
        <dbReference type="Proteomes" id="UP000460718"/>
    </source>
</evidence>
<organism evidence="1 2">
    <name type="scientific">Phytophthora fragariae</name>
    <dbReference type="NCBI Taxonomy" id="53985"/>
    <lineage>
        <taxon>Eukaryota</taxon>
        <taxon>Sar</taxon>
        <taxon>Stramenopiles</taxon>
        <taxon>Oomycota</taxon>
        <taxon>Peronosporomycetes</taxon>
        <taxon>Peronosporales</taxon>
        <taxon>Peronosporaceae</taxon>
        <taxon>Phytophthora</taxon>
    </lineage>
</organism>
<proteinExistence type="predicted"/>
<accession>A0A6A3HX27</accession>
<reference evidence="1 2" key="1">
    <citation type="submission" date="2018-09" db="EMBL/GenBank/DDBJ databases">
        <title>Genomic investigation of the strawberry pathogen Phytophthora fragariae indicates pathogenicity is determined by transcriptional variation in three key races.</title>
        <authorList>
            <person name="Adams T.M."/>
            <person name="Armitage A.D."/>
            <person name="Sobczyk M.K."/>
            <person name="Bates H.J."/>
            <person name="Dunwell J.M."/>
            <person name="Nellist C.F."/>
            <person name="Harrison R.J."/>
        </authorList>
    </citation>
    <scope>NUCLEOTIDE SEQUENCE [LARGE SCALE GENOMIC DNA]</scope>
    <source>
        <strain evidence="1 2">SCRP245</strain>
    </source>
</reference>
<protein>
    <submittedName>
        <fullName evidence="1">Uncharacterized protein</fullName>
    </submittedName>
</protein>
<dbReference type="AlphaFoldDB" id="A0A6A3HX27"/>
<sequence>MAFPCFLASVAQSYTAVICGTPTPATTLVVQIDPGPMPTFTTSAPASISAFVPSAVATFPAIIVNSGKAFLISLMPSKTPLEWPCAVSITIASTWDLTSSSTLLIASAVTPTAAPTSSLPCASFAELGNSITFSISLIVIRPFNTPSSLIRGNFSILCFCRIFSASSNVVPTGAVTKSSLVITSLILMEKSSMKRKSLFVKIPTNF</sequence>
<dbReference type="EMBL" id="QXFW01003200">
    <property type="protein sequence ID" value="KAE8972338.1"/>
    <property type="molecule type" value="Genomic_DNA"/>
</dbReference>
<evidence type="ECO:0000313" key="1">
    <source>
        <dbReference type="EMBL" id="KAE8972338.1"/>
    </source>
</evidence>